<protein>
    <recommendedName>
        <fullName evidence="6 19">Adenosylcobinamide-GDP ribazoletransferase</fullName>
        <ecNumber evidence="5 19">2.7.8.26</ecNumber>
    </recommendedName>
    <alternativeName>
        <fullName evidence="16 19">Cobalamin synthase</fullName>
    </alternativeName>
    <alternativeName>
        <fullName evidence="15 19">Cobalamin-5'-phosphate synthase</fullName>
    </alternativeName>
</protein>
<accession>A0A7Y9DUR4</accession>
<comment type="caution">
    <text evidence="20">The sequence shown here is derived from an EMBL/GenBank/DDBJ whole genome shotgun (WGS) entry which is preliminary data.</text>
</comment>
<feature type="transmembrane region" description="Helical" evidence="19">
    <location>
        <begin position="144"/>
        <end position="165"/>
    </location>
</feature>
<dbReference type="PANTHER" id="PTHR34148">
    <property type="entry name" value="ADENOSYLCOBINAMIDE-GDP RIBAZOLETRANSFERASE"/>
    <property type="match status" value="1"/>
</dbReference>
<keyword evidence="13 19" id="KW-0472">Membrane</keyword>
<evidence type="ECO:0000313" key="20">
    <source>
        <dbReference type="EMBL" id="NYD35893.1"/>
    </source>
</evidence>
<keyword evidence="12 19" id="KW-1133">Transmembrane helix</keyword>
<evidence type="ECO:0000256" key="6">
    <source>
        <dbReference type="ARBA" id="ARBA00015850"/>
    </source>
</evidence>
<dbReference type="Pfam" id="PF02654">
    <property type="entry name" value="CobS"/>
    <property type="match status" value="1"/>
</dbReference>
<dbReference type="EMBL" id="JACCBN010000001">
    <property type="protein sequence ID" value="NYD35893.1"/>
    <property type="molecule type" value="Genomic_DNA"/>
</dbReference>
<evidence type="ECO:0000256" key="3">
    <source>
        <dbReference type="ARBA" id="ARBA00004663"/>
    </source>
</evidence>
<evidence type="ECO:0000256" key="17">
    <source>
        <dbReference type="ARBA" id="ARBA00048623"/>
    </source>
</evidence>
<dbReference type="GO" id="GO:0051073">
    <property type="term" value="F:adenosylcobinamide-GDP ribazoletransferase activity"/>
    <property type="evidence" value="ECO:0007669"/>
    <property type="project" value="UniProtKB-UniRule"/>
</dbReference>
<dbReference type="GO" id="GO:0008818">
    <property type="term" value="F:cobalamin 5'-phosphate synthase activity"/>
    <property type="evidence" value="ECO:0007669"/>
    <property type="project" value="UniProtKB-UniRule"/>
</dbReference>
<dbReference type="AlphaFoldDB" id="A0A7Y9DUR4"/>
<organism evidence="20 21">
    <name type="scientific">Actinomycetospora corticicola</name>
    <dbReference type="NCBI Taxonomy" id="663602"/>
    <lineage>
        <taxon>Bacteria</taxon>
        <taxon>Bacillati</taxon>
        <taxon>Actinomycetota</taxon>
        <taxon>Actinomycetes</taxon>
        <taxon>Pseudonocardiales</taxon>
        <taxon>Pseudonocardiaceae</taxon>
        <taxon>Actinomycetospora</taxon>
    </lineage>
</organism>
<dbReference type="HAMAP" id="MF_00719">
    <property type="entry name" value="CobS"/>
    <property type="match status" value="1"/>
</dbReference>
<comment type="catalytic activity">
    <reaction evidence="17 19">
        <text>alpha-ribazole + adenosylcob(III)inamide-GDP = adenosylcob(III)alamin + GMP + H(+)</text>
        <dbReference type="Rhea" id="RHEA:16049"/>
        <dbReference type="ChEBI" id="CHEBI:10329"/>
        <dbReference type="ChEBI" id="CHEBI:15378"/>
        <dbReference type="ChEBI" id="CHEBI:18408"/>
        <dbReference type="ChEBI" id="CHEBI:58115"/>
        <dbReference type="ChEBI" id="CHEBI:60487"/>
        <dbReference type="EC" id="2.7.8.26"/>
    </reaction>
</comment>
<evidence type="ECO:0000256" key="2">
    <source>
        <dbReference type="ARBA" id="ARBA00004651"/>
    </source>
</evidence>
<evidence type="ECO:0000313" key="21">
    <source>
        <dbReference type="Proteomes" id="UP000535890"/>
    </source>
</evidence>
<comment type="cofactor">
    <cofactor evidence="1 19">
        <name>Mg(2+)</name>
        <dbReference type="ChEBI" id="CHEBI:18420"/>
    </cofactor>
</comment>
<keyword evidence="7 19" id="KW-1003">Cell membrane</keyword>
<evidence type="ECO:0000256" key="9">
    <source>
        <dbReference type="ARBA" id="ARBA00022679"/>
    </source>
</evidence>
<feature type="transmembrane region" description="Helical" evidence="19">
    <location>
        <begin position="41"/>
        <end position="64"/>
    </location>
</feature>
<gene>
    <name evidence="19" type="primary">cobS</name>
    <name evidence="20" type="ORF">BJ983_001995</name>
</gene>
<dbReference type="RefSeq" id="WP_179793653.1">
    <property type="nucleotide sequence ID" value="NZ_BAABHP010000007.1"/>
</dbReference>
<comment type="subcellular location">
    <subcellularLocation>
        <location evidence="2 19">Cell membrane</location>
        <topology evidence="2 19">Multi-pass membrane protein</topology>
    </subcellularLocation>
</comment>
<evidence type="ECO:0000256" key="11">
    <source>
        <dbReference type="ARBA" id="ARBA00022842"/>
    </source>
</evidence>
<comment type="similarity">
    <text evidence="4 19">Belongs to the CobS family.</text>
</comment>
<evidence type="ECO:0000256" key="16">
    <source>
        <dbReference type="ARBA" id="ARBA00032853"/>
    </source>
</evidence>
<evidence type="ECO:0000256" key="14">
    <source>
        <dbReference type="ARBA" id="ARBA00025228"/>
    </source>
</evidence>
<dbReference type="GO" id="GO:0005886">
    <property type="term" value="C:plasma membrane"/>
    <property type="evidence" value="ECO:0007669"/>
    <property type="project" value="UniProtKB-SubCell"/>
</dbReference>
<dbReference type="EC" id="2.7.8.26" evidence="5 19"/>
<evidence type="ECO:0000256" key="7">
    <source>
        <dbReference type="ARBA" id="ARBA00022475"/>
    </source>
</evidence>
<evidence type="ECO:0000256" key="19">
    <source>
        <dbReference type="HAMAP-Rule" id="MF_00719"/>
    </source>
</evidence>
<evidence type="ECO:0000256" key="13">
    <source>
        <dbReference type="ARBA" id="ARBA00023136"/>
    </source>
</evidence>
<feature type="transmembrane region" description="Helical" evidence="19">
    <location>
        <begin position="70"/>
        <end position="87"/>
    </location>
</feature>
<evidence type="ECO:0000256" key="1">
    <source>
        <dbReference type="ARBA" id="ARBA00001946"/>
    </source>
</evidence>
<keyword evidence="21" id="KW-1185">Reference proteome</keyword>
<sequence>MTGVPDAGAGRLGAVRLALSLFSVVPVRADVVDRRTAGRALTLAPVVGLVLGAVVGGVVLGLLALGAPDLLAGVVGVAAGALLTRGLHLDGLADLADGLGSYGDAARMLAVMKDPSTGAFGVVTLVVVLGAQAAALPVVAGQGAVGVIGVAVAWAAGRASFTWCARRRVPAASEGGLGALVAGTQHPAVPAGWLGVLALAATLAVPGRWWQGPAALAVAAVVVVLLARHAVRRLGGVNGDVFGAVCEVAVTVALAGLALGGA</sequence>
<dbReference type="InterPro" id="IPR003805">
    <property type="entry name" value="CobS"/>
</dbReference>
<dbReference type="UniPathway" id="UPA00148">
    <property type="reaction ID" value="UER00238"/>
</dbReference>
<name>A0A7Y9DUR4_9PSEU</name>
<keyword evidence="10 19" id="KW-0812">Transmembrane</keyword>
<proteinExistence type="inferred from homology"/>
<feature type="transmembrane region" description="Helical" evidence="19">
    <location>
        <begin position="12"/>
        <end position="29"/>
    </location>
</feature>
<evidence type="ECO:0000256" key="15">
    <source>
        <dbReference type="ARBA" id="ARBA00032605"/>
    </source>
</evidence>
<dbReference type="NCBIfam" id="TIGR00317">
    <property type="entry name" value="cobS"/>
    <property type="match status" value="1"/>
</dbReference>
<dbReference type="GO" id="GO:0009236">
    <property type="term" value="P:cobalamin biosynthetic process"/>
    <property type="evidence" value="ECO:0007669"/>
    <property type="project" value="UniProtKB-UniRule"/>
</dbReference>
<evidence type="ECO:0000256" key="12">
    <source>
        <dbReference type="ARBA" id="ARBA00022989"/>
    </source>
</evidence>
<evidence type="ECO:0000256" key="18">
    <source>
        <dbReference type="ARBA" id="ARBA00049504"/>
    </source>
</evidence>
<dbReference type="Proteomes" id="UP000535890">
    <property type="component" value="Unassembled WGS sequence"/>
</dbReference>
<keyword evidence="9 19" id="KW-0808">Transferase</keyword>
<dbReference type="PANTHER" id="PTHR34148:SF1">
    <property type="entry name" value="ADENOSYLCOBINAMIDE-GDP RIBAZOLETRANSFERASE"/>
    <property type="match status" value="1"/>
</dbReference>
<evidence type="ECO:0000256" key="4">
    <source>
        <dbReference type="ARBA" id="ARBA00010561"/>
    </source>
</evidence>
<keyword evidence="11 19" id="KW-0460">Magnesium</keyword>
<evidence type="ECO:0000256" key="8">
    <source>
        <dbReference type="ARBA" id="ARBA00022573"/>
    </source>
</evidence>
<feature type="transmembrane region" description="Helical" evidence="19">
    <location>
        <begin position="177"/>
        <end position="203"/>
    </location>
</feature>
<evidence type="ECO:0000256" key="5">
    <source>
        <dbReference type="ARBA" id="ARBA00013200"/>
    </source>
</evidence>
<keyword evidence="8 19" id="KW-0169">Cobalamin biosynthesis</keyword>
<comment type="function">
    <text evidence="14 19">Joins adenosylcobinamide-GDP and alpha-ribazole to generate adenosylcobalamin (Ado-cobalamin). Also synthesizes adenosylcobalamin 5'-phosphate from adenosylcobinamide-GDP and alpha-ribazole 5'-phosphate.</text>
</comment>
<comment type="pathway">
    <text evidence="3 19">Cofactor biosynthesis; adenosylcobalamin biosynthesis; adenosylcobalamin from cob(II)yrinate a,c-diamide: step 7/7.</text>
</comment>
<feature type="transmembrane region" description="Helical" evidence="19">
    <location>
        <begin position="209"/>
        <end position="227"/>
    </location>
</feature>
<reference evidence="20 21" key="1">
    <citation type="submission" date="2020-07" db="EMBL/GenBank/DDBJ databases">
        <title>Sequencing the genomes of 1000 actinobacteria strains.</title>
        <authorList>
            <person name="Klenk H.-P."/>
        </authorList>
    </citation>
    <scope>NUCLEOTIDE SEQUENCE [LARGE SCALE GENOMIC DNA]</scope>
    <source>
        <strain evidence="20 21">DSM 45772</strain>
    </source>
</reference>
<evidence type="ECO:0000256" key="10">
    <source>
        <dbReference type="ARBA" id="ARBA00022692"/>
    </source>
</evidence>
<comment type="catalytic activity">
    <reaction evidence="18 19">
        <text>alpha-ribazole 5'-phosphate + adenosylcob(III)inamide-GDP = adenosylcob(III)alamin 5'-phosphate + GMP + H(+)</text>
        <dbReference type="Rhea" id="RHEA:23560"/>
        <dbReference type="ChEBI" id="CHEBI:15378"/>
        <dbReference type="ChEBI" id="CHEBI:57918"/>
        <dbReference type="ChEBI" id="CHEBI:58115"/>
        <dbReference type="ChEBI" id="CHEBI:60487"/>
        <dbReference type="ChEBI" id="CHEBI:60493"/>
        <dbReference type="EC" id="2.7.8.26"/>
    </reaction>
</comment>
<feature type="transmembrane region" description="Helical" evidence="19">
    <location>
        <begin position="239"/>
        <end position="259"/>
    </location>
</feature>